<reference evidence="10" key="1">
    <citation type="submission" date="2016-10" db="EMBL/GenBank/DDBJ databases">
        <authorList>
            <person name="Wibberg D."/>
        </authorList>
    </citation>
    <scope>NUCLEOTIDE SEQUENCE [LARGE SCALE GENOMIC DNA]</scope>
</reference>
<evidence type="ECO:0000256" key="2">
    <source>
        <dbReference type="ARBA" id="ARBA00022448"/>
    </source>
</evidence>
<gene>
    <name evidence="8" type="ORF">RTCCBAU85039_6621</name>
    <name evidence="9" type="ORF">SAMN05216228_10713</name>
</gene>
<feature type="transmembrane region" description="Helical" evidence="7">
    <location>
        <begin position="281"/>
        <end position="306"/>
    </location>
</feature>
<feature type="transmembrane region" description="Helical" evidence="7">
    <location>
        <begin position="167"/>
        <end position="190"/>
    </location>
</feature>
<evidence type="ECO:0000256" key="5">
    <source>
        <dbReference type="ARBA" id="ARBA00022989"/>
    </source>
</evidence>
<keyword evidence="4 7" id="KW-0812">Transmembrane</keyword>
<proteinExistence type="predicted"/>
<dbReference type="Gene3D" id="1.20.1250.20">
    <property type="entry name" value="MFS general substrate transporter like domains"/>
    <property type="match status" value="1"/>
</dbReference>
<feature type="transmembrane region" description="Helical" evidence="7">
    <location>
        <begin position="196"/>
        <end position="216"/>
    </location>
</feature>
<keyword evidence="6 7" id="KW-0472">Membrane</keyword>
<evidence type="ECO:0000313" key="9">
    <source>
        <dbReference type="EMBL" id="SEP28982.1"/>
    </source>
</evidence>
<dbReference type="GO" id="GO:0005886">
    <property type="term" value="C:plasma membrane"/>
    <property type="evidence" value="ECO:0007669"/>
    <property type="project" value="UniProtKB-SubCell"/>
</dbReference>
<evidence type="ECO:0000256" key="7">
    <source>
        <dbReference type="SAM" id="Phobius"/>
    </source>
</evidence>
<evidence type="ECO:0000256" key="6">
    <source>
        <dbReference type="ARBA" id="ARBA00023136"/>
    </source>
</evidence>
<dbReference type="InterPro" id="IPR036259">
    <property type="entry name" value="MFS_trans_sf"/>
</dbReference>
<organism evidence="8 10">
    <name type="scientific">Rhizobium tibeticum</name>
    <dbReference type="NCBI Taxonomy" id="501024"/>
    <lineage>
        <taxon>Bacteria</taxon>
        <taxon>Pseudomonadati</taxon>
        <taxon>Pseudomonadota</taxon>
        <taxon>Alphaproteobacteria</taxon>
        <taxon>Hyphomicrobiales</taxon>
        <taxon>Rhizobiaceae</taxon>
        <taxon>Rhizobium/Agrobacterium group</taxon>
        <taxon>Rhizobium</taxon>
    </lineage>
</organism>
<dbReference type="EMBL" id="FOCV01000071">
    <property type="protein sequence ID" value="SEP28982.1"/>
    <property type="molecule type" value="Genomic_DNA"/>
</dbReference>
<dbReference type="Proteomes" id="UP000198939">
    <property type="component" value="Unassembled WGS sequence"/>
</dbReference>
<dbReference type="EMBL" id="FNXB01000084">
    <property type="protein sequence ID" value="SEI21395.1"/>
    <property type="molecule type" value="Genomic_DNA"/>
</dbReference>
<keyword evidence="11" id="KW-1185">Reference proteome</keyword>
<dbReference type="Proteomes" id="UP000183063">
    <property type="component" value="Unassembled WGS sequence"/>
</dbReference>
<name>A0A1H8WMY2_9HYPH</name>
<protein>
    <submittedName>
        <fullName evidence="8">Enterobactin exporter EntS</fullName>
    </submittedName>
    <submittedName>
        <fullName evidence="9">Transmembrane secretion effector</fullName>
    </submittedName>
</protein>
<dbReference type="AlphaFoldDB" id="A0A1H8WMY2"/>
<reference evidence="9 11" key="2">
    <citation type="submission" date="2016-10" db="EMBL/GenBank/DDBJ databases">
        <authorList>
            <person name="Varghese N."/>
            <person name="Submissions S."/>
        </authorList>
    </citation>
    <scope>NUCLEOTIDE SEQUENCE [LARGE SCALE GENOMIC DNA]</scope>
    <source>
        <strain evidence="9 11">CGMCC 1.7071</strain>
    </source>
</reference>
<evidence type="ECO:0000256" key="4">
    <source>
        <dbReference type="ARBA" id="ARBA00022692"/>
    </source>
</evidence>
<sequence>MFAVTTERSAARPGSMASIGRIAQAEWLRTVLSPLRVGSFRLYVCANFFQLVSSWSQRFALLWIVWESSHSMGMLSFVPIGEMAPTIWLGYIAGIVADKTNRFHIVIGVQRCLAVVAFLLSTVAASALGPTPAIILWCLNGTLIAFLTPAAFSLTPMMVGRELLPKAIAINSVSYSIAVFIAPVSVYILIEAIGPWIIFLLNGIVLLIYTAVISKISQNFQSAVGVKRGSVGGQRRAWSPQVTAPIVGTLASLAIVCMLFRPIGELLPGIVASLRGTADLALIATLTSAFTFGGLFSSLILLGWISPSNASRINGPAALGLSVSAIAMIWAESNAILTLIMFAFGLTLAMNATLALVLVQLEADEQSRGKLVSIYFYVYSGGTALGSVLYGIGEAFPRFIIVFASIVFTVFSACRFVGERRRKLWGNRL</sequence>
<evidence type="ECO:0000313" key="8">
    <source>
        <dbReference type="EMBL" id="SEI21395.1"/>
    </source>
</evidence>
<feature type="transmembrane region" description="Helical" evidence="7">
    <location>
        <begin position="371"/>
        <end position="393"/>
    </location>
</feature>
<feature type="transmembrane region" description="Helical" evidence="7">
    <location>
        <begin position="134"/>
        <end position="155"/>
    </location>
</feature>
<evidence type="ECO:0000313" key="10">
    <source>
        <dbReference type="Proteomes" id="UP000183063"/>
    </source>
</evidence>
<dbReference type="RefSeq" id="WP_083540059.1">
    <property type="nucleotide sequence ID" value="NZ_FOCV01000071.1"/>
</dbReference>
<feature type="transmembrane region" description="Helical" evidence="7">
    <location>
        <begin position="237"/>
        <end position="261"/>
    </location>
</feature>
<evidence type="ECO:0000313" key="11">
    <source>
        <dbReference type="Proteomes" id="UP000198939"/>
    </source>
</evidence>
<keyword evidence="3" id="KW-1003">Cell membrane</keyword>
<feature type="transmembrane region" description="Helical" evidence="7">
    <location>
        <begin position="336"/>
        <end position="359"/>
    </location>
</feature>
<feature type="transmembrane region" description="Helical" evidence="7">
    <location>
        <begin position="399"/>
        <end position="418"/>
    </location>
</feature>
<evidence type="ECO:0000256" key="3">
    <source>
        <dbReference type="ARBA" id="ARBA00022475"/>
    </source>
</evidence>
<dbReference type="InterPro" id="IPR010290">
    <property type="entry name" value="TM_effector"/>
</dbReference>
<dbReference type="STRING" id="501024.RTCCBAU85039_6621"/>
<feature type="transmembrane region" description="Helical" evidence="7">
    <location>
        <begin position="72"/>
        <end position="93"/>
    </location>
</feature>
<accession>A0A1H8WMY2</accession>
<comment type="subcellular location">
    <subcellularLocation>
        <location evidence="1">Cell membrane</location>
        <topology evidence="1">Multi-pass membrane protein</topology>
    </subcellularLocation>
</comment>
<dbReference type="SUPFAM" id="SSF103473">
    <property type="entry name" value="MFS general substrate transporter"/>
    <property type="match status" value="1"/>
</dbReference>
<feature type="transmembrane region" description="Helical" evidence="7">
    <location>
        <begin position="313"/>
        <end position="330"/>
    </location>
</feature>
<reference evidence="8" key="3">
    <citation type="submission" date="2016-10" db="EMBL/GenBank/DDBJ databases">
        <authorList>
            <person name="de Groot N.N."/>
        </authorList>
    </citation>
    <scope>NUCLEOTIDE SEQUENCE [LARGE SCALE GENOMIC DNA]</scope>
    <source>
        <strain evidence="8">CCBAU85039</strain>
    </source>
</reference>
<dbReference type="PANTHER" id="PTHR23513">
    <property type="entry name" value="INTEGRAL MEMBRANE EFFLUX PROTEIN-RELATED"/>
    <property type="match status" value="1"/>
</dbReference>
<keyword evidence="2" id="KW-0813">Transport</keyword>
<evidence type="ECO:0000256" key="1">
    <source>
        <dbReference type="ARBA" id="ARBA00004651"/>
    </source>
</evidence>
<keyword evidence="5 7" id="KW-1133">Transmembrane helix</keyword>
<dbReference type="Pfam" id="PF05977">
    <property type="entry name" value="MFS_3"/>
    <property type="match status" value="1"/>
</dbReference>
<feature type="transmembrane region" description="Helical" evidence="7">
    <location>
        <begin position="105"/>
        <end position="128"/>
    </location>
</feature>
<dbReference type="PANTHER" id="PTHR23513:SF11">
    <property type="entry name" value="STAPHYLOFERRIN A TRANSPORTER"/>
    <property type="match status" value="1"/>
</dbReference>
<dbReference type="OrthoDB" id="9809918at2"/>